<dbReference type="RefSeq" id="WP_123086481.1">
    <property type="nucleotide sequence ID" value="NZ_RIBS01000001.1"/>
</dbReference>
<evidence type="ECO:0000313" key="2">
    <source>
        <dbReference type="Proteomes" id="UP000267049"/>
    </source>
</evidence>
<keyword evidence="2" id="KW-1185">Reference proteome</keyword>
<evidence type="ECO:0008006" key="3">
    <source>
        <dbReference type="Google" id="ProtNLM"/>
    </source>
</evidence>
<accession>A0A3M8T079</accession>
<dbReference type="OrthoDB" id="6023226at2"/>
<proteinExistence type="predicted"/>
<name>A0A3M8T079_9GAMM</name>
<organism evidence="1 2">
    <name type="scientific">Montanilutibacter psychrotolerans</name>
    <dbReference type="NCBI Taxonomy" id="1327343"/>
    <lineage>
        <taxon>Bacteria</taxon>
        <taxon>Pseudomonadati</taxon>
        <taxon>Pseudomonadota</taxon>
        <taxon>Gammaproteobacteria</taxon>
        <taxon>Lysobacterales</taxon>
        <taxon>Lysobacteraceae</taxon>
        <taxon>Montanilutibacter</taxon>
    </lineage>
</organism>
<protein>
    <recommendedName>
        <fullName evidence="3">DUF1232 domain-containing protein</fullName>
    </recommendedName>
</protein>
<sequence length="208" mass="23240">MRASALTPDYAPLPFGRVPDSTDPGARISIPSDAIAQFDAVLHELNPDAPRVDQARLQALAGWLMRLSPQEAHDVLELRLTRIEQLRALLVDPDWDADAAMRARLGKLLSYFDRAEDLIADSTPALGLLDDVLMFELAWPVFEAEAVEYGDFCDYRASEHPGGDAPAQRAAWLNDRLAELALLRHHARVHDSHYADVHVPDTTFRVVW</sequence>
<comment type="caution">
    <text evidence="1">The sequence shown here is derived from an EMBL/GenBank/DDBJ whole genome shotgun (WGS) entry which is preliminary data.</text>
</comment>
<dbReference type="EMBL" id="RIBS01000001">
    <property type="protein sequence ID" value="RNF86365.1"/>
    <property type="molecule type" value="Genomic_DNA"/>
</dbReference>
<dbReference type="AlphaFoldDB" id="A0A3M8T079"/>
<evidence type="ECO:0000313" key="1">
    <source>
        <dbReference type="EMBL" id="RNF86365.1"/>
    </source>
</evidence>
<dbReference type="Proteomes" id="UP000267049">
    <property type="component" value="Unassembled WGS sequence"/>
</dbReference>
<gene>
    <name evidence="1" type="ORF">EER27_02810</name>
</gene>
<reference evidence="1 2" key="1">
    <citation type="submission" date="2018-11" db="EMBL/GenBank/DDBJ databases">
        <title>Lysobacter cryohumiis sp. nov., isolated from soil in the Tianshan Mountains, Xinjiang, China.</title>
        <authorList>
            <person name="Luo Y."/>
            <person name="Sheng H."/>
        </authorList>
    </citation>
    <scope>NUCLEOTIDE SEQUENCE [LARGE SCALE GENOMIC DNA]</scope>
    <source>
        <strain evidence="1 2">ZS60</strain>
    </source>
</reference>